<dbReference type="PANTHER" id="PTHR11439:SF467">
    <property type="entry name" value="INTEGRASE CATALYTIC DOMAIN-CONTAINING PROTEIN"/>
    <property type="match status" value="1"/>
</dbReference>
<dbReference type="SUPFAM" id="SSF56672">
    <property type="entry name" value="DNA/RNA polymerases"/>
    <property type="match status" value="1"/>
</dbReference>
<dbReference type="Pfam" id="PF25597">
    <property type="entry name" value="SH3_retrovirus"/>
    <property type="match status" value="1"/>
</dbReference>
<dbReference type="AlphaFoldDB" id="A5AZI7"/>
<reference evidence="3" key="1">
    <citation type="journal article" date="2007" name="PLoS ONE">
        <title>The first genome sequence of an elite grapevine cultivar (Pinot noir Vitis vinifera L.): coping with a highly heterozygous genome.</title>
        <authorList>
            <person name="Velasco R."/>
            <person name="Zharkikh A."/>
            <person name="Troggio M."/>
            <person name="Cartwright D.A."/>
            <person name="Cestaro A."/>
            <person name="Pruss D."/>
            <person name="Pindo M."/>
            <person name="FitzGerald L.M."/>
            <person name="Vezzulli S."/>
            <person name="Reid J."/>
            <person name="Malacarne G."/>
            <person name="Iliev D."/>
            <person name="Coppola G."/>
            <person name="Wardell B."/>
            <person name="Micheletti D."/>
            <person name="Macalma T."/>
            <person name="Facci M."/>
            <person name="Mitchell J.T."/>
            <person name="Perazzolli M."/>
            <person name="Eldredge G."/>
            <person name="Gatto P."/>
            <person name="Oyzerski R."/>
            <person name="Moretto M."/>
            <person name="Gutin N."/>
            <person name="Stefanini M."/>
            <person name="Chen Y."/>
            <person name="Segala C."/>
            <person name="Davenport C."/>
            <person name="Dematte L."/>
            <person name="Mraz A."/>
            <person name="Battilana J."/>
            <person name="Stormo K."/>
            <person name="Costa F."/>
            <person name="Tao Q."/>
            <person name="Si-Ammour A."/>
            <person name="Harkins T."/>
            <person name="Lackey A."/>
            <person name="Perbost C."/>
            <person name="Taillon B."/>
            <person name="Stella A."/>
            <person name="Solovyev V."/>
            <person name="Fawcett J.A."/>
            <person name="Sterck L."/>
            <person name="Vandepoele K."/>
            <person name="Grando S.M."/>
            <person name="Toppo S."/>
            <person name="Moser C."/>
            <person name="Lanchbury J."/>
            <person name="Bogden R."/>
            <person name="Skolnick M."/>
            <person name="Sgaramella V."/>
            <person name="Bhatnagar S.K."/>
            <person name="Fontana P."/>
            <person name="Gutin A."/>
            <person name="Van de Peer Y."/>
            <person name="Salamini F."/>
            <person name="Viola R."/>
        </authorList>
    </citation>
    <scope>NUCLEOTIDE SEQUENCE</scope>
</reference>
<name>A5AZI7_VITVI</name>
<dbReference type="EMBL" id="AM441397">
    <property type="protein sequence ID" value="CAN67331.1"/>
    <property type="molecule type" value="Genomic_DNA"/>
</dbReference>
<evidence type="ECO:0000259" key="2">
    <source>
        <dbReference type="Pfam" id="PF25597"/>
    </source>
</evidence>
<evidence type="ECO:0000259" key="1">
    <source>
        <dbReference type="Pfam" id="PF07727"/>
    </source>
</evidence>
<protein>
    <submittedName>
        <fullName evidence="3">Uncharacterized protein</fullName>
    </submittedName>
</protein>
<dbReference type="InterPro" id="IPR043502">
    <property type="entry name" value="DNA/RNA_pol_sf"/>
</dbReference>
<dbReference type="CDD" id="cd09272">
    <property type="entry name" value="RNase_HI_RT_Ty1"/>
    <property type="match status" value="1"/>
</dbReference>
<feature type="domain" description="Reverse transcriptase Ty1/copia-type" evidence="1">
    <location>
        <begin position="197"/>
        <end position="291"/>
    </location>
</feature>
<proteinExistence type="predicted"/>
<dbReference type="Pfam" id="PF07727">
    <property type="entry name" value="RVT_2"/>
    <property type="match status" value="1"/>
</dbReference>
<organism evidence="3">
    <name type="scientific">Vitis vinifera</name>
    <name type="common">Grape</name>
    <dbReference type="NCBI Taxonomy" id="29760"/>
    <lineage>
        <taxon>Eukaryota</taxon>
        <taxon>Viridiplantae</taxon>
        <taxon>Streptophyta</taxon>
        <taxon>Embryophyta</taxon>
        <taxon>Tracheophyta</taxon>
        <taxon>Spermatophyta</taxon>
        <taxon>Magnoliopsida</taxon>
        <taxon>eudicotyledons</taxon>
        <taxon>Gunneridae</taxon>
        <taxon>Pentapetalae</taxon>
        <taxon>rosids</taxon>
        <taxon>Vitales</taxon>
        <taxon>Vitaceae</taxon>
        <taxon>Viteae</taxon>
        <taxon>Vitis</taxon>
    </lineage>
</organism>
<evidence type="ECO:0000313" key="3">
    <source>
        <dbReference type="EMBL" id="CAN67331.1"/>
    </source>
</evidence>
<feature type="domain" description="Retroviral polymerase SH3-like" evidence="2">
    <location>
        <begin position="12"/>
        <end position="61"/>
    </location>
</feature>
<gene>
    <name evidence="3" type="ORF">VITISV_010354</name>
</gene>
<dbReference type="PANTHER" id="PTHR11439">
    <property type="entry name" value="GAG-POL-RELATED RETROTRANSPOSON"/>
    <property type="match status" value="1"/>
</dbReference>
<dbReference type="InterPro" id="IPR013103">
    <property type="entry name" value="RVT_2"/>
</dbReference>
<dbReference type="InterPro" id="IPR057670">
    <property type="entry name" value="SH3_retrovirus"/>
</dbReference>
<sequence>MHVWGCSPEVRIYHLQEKKLDPRTISGYFIGYIKRSKGYRFYCPSHSTKIVESRNAKFLEYDLVNGSNQFRNIVSDIDLIESQPSTSSDKLFVVHKTPQVQTGVEQTIAEVQPITEDQPVIEVPQVVDNISVYQVDREFTRTKRSTIPSDYVMYLQESDYNIGAENDPKSFSQAMSCKESKLWYNAMKNEMSSMRCNDVWDLVELPNGAKAIGCKWVLKTKKDSLGNIEKYKAKLIAKRFTQKEGINYTETFSPVSKKDFVCIILALVTYFDLEFQQMDVKTTFLNGKLEEVSGSKVYFLVLHVDDILLATNDKGLLHEVKQFLSKNFDMKDMGKTSYVISLNIHRDRFQVKDDWFNLNQCPKNDLESEQMKNIPYASTVESLMYVSNLEVVGYSDSDFVGSVDSRKSTSGCIFILVGGAISWRSVKQTLTDTSSMEAQFISCFEGTSHGVWLKSFIYGLRIIDSISRSFSIYCDNSAAVFMAKNNKSGS</sequence>
<accession>A5AZI7</accession>